<keyword evidence="3" id="KW-1185">Reference proteome</keyword>
<dbReference type="AlphaFoldDB" id="A0A8J3CEM7"/>
<accession>A0A8J3CEM7</accession>
<reference evidence="2" key="1">
    <citation type="journal article" date="2014" name="Int. J. Syst. Evol. Microbiol.">
        <title>Complete genome sequence of Corynebacterium casei LMG S-19264T (=DSM 44701T), isolated from a smear-ripened cheese.</title>
        <authorList>
            <consortium name="US DOE Joint Genome Institute (JGI-PGF)"/>
            <person name="Walter F."/>
            <person name="Albersmeier A."/>
            <person name="Kalinowski J."/>
            <person name="Ruckert C."/>
        </authorList>
    </citation>
    <scope>NUCLEOTIDE SEQUENCE</scope>
    <source>
        <strain evidence="2">CGMCC 4.5737</strain>
    </source>
</reference>
<sequence>MLRGAELVRRRAVSPVRPNSFDALGNADRPGNDVSNDDTGANRVRGTARAPAGVHFRGGRYVFGTGRRRRTPWRARRALRAAQLLDRVVDSQLPVVAALPETTRWHSADYLAELVMLAQAYRHYAAGWIDRRTLDERARATVARLDQLRRSRPAASPPEQLTEQD</sequence>
<dbReference type="EMBL" id="BMMK01000013">
    <property type="protein sequence ID" value="GGM57430.1"/>
    <property type="molecule type" value="Genomic_DNA"/>
</dbReference>
<evidence type="ECO:0000313" key="2">
    <source>
        <dbReference type="EMBL" id="GGM57430.1"/>
    </source>
</evidence>
<comment type="caution">
    <text evidence="2">The sequence shown here is derived from an EMBL/GenBank/DDBJ whole genome shotgun (WGS) entry which is preliminary data.</text>
</comment>
<dbReference type="Proteomes" id="UP000637578">
    <property type="component" value="Unassembled WGS sequence"/>
</dbReference>
<evidence type="ECO:0000256" key="1">
    <source>
        <dbReference type="SAM" id="MobiDB-lite"/>
    </source>
</evidence>
<protein>
    <submittedName>
        <fullName evidence="2">Uncharacterized protein</fullName>
    </submittedName>
</protein>
<proteinExistence type="predicted"/>
<reference evidence="2" key="2">
    <citation type="submission" date="2020-09" db="EMBL/GenBank/DDBJ databases">
        <authorList>
            <person name="Sun Q."/>
            <person name="Zhou Y."/>
        </authorList>
    </citation>
    <scope>NUCLEOTIDE SEQUENCE</scope>
    <source>
        <strain evidence="2">CGMCC 4.5737</strain>
    </source>
</reference>
<name>A0A8J3CEM7_9PSEU</name>
<organism evidence="2 3">
    <name type="scientific">Longimycelium tulufanense</name>
    <dbReference type="NCBI Taxonomy" id="907463"/>
    <lineage>
        <taxon>Bacteria</taxon>
        <taxon>Bacillati</taxon>
        <taxon>Actinomycetota</taxon>
        <taxon>Actinomycetes</taxon>
        <taxon>Pseudonocardiales</taxon>
        <taxon>Pseudonocardiaceae</taxon>
        <taxon>Longimycelium</taxon>
    </lineage>
</organism>
<gene>
    <name evidence="2" type="ORF">GCM10012275_30670</name>
</gene>
<feature type="region of interest" description="Disordered" evidence="1">
    <location>
        <begin position="18"/>
        <end position="44"/>
    </location>
</feature>
<evidence type="ECO:0000313" key="3">
    <source>
        <dbReference type="Proteomes" id="UP000637578"/>
    </source>
</evidence>